<comment type="cofactor">
    <cofactor evidence="1">
        <name>FMN</name>
        <dbReference type="ChEBI" id="CHEBI:58210"/>
    </cofactor>
</comment>
<comment type="similarity">
    <text evidence="2">Belongs to the nitroreductase family.</text>
</comment>
<dbReference type="InterPro" id="IPR029479">
    <property type="entry name" value="Nitroreductase"/>
</dbReference>
<feature type="domain" description="Nitroreductase" evidence="6">
    <location>
        <begin position="8"/>
        <end position="61"/>
    </location>
</feature>
<dbReference type="EMBL" id="VSSQ01021208">
    <property type="protein sequence ID" value="MPM66637.1"/>
    <property type="molecule type" value="Genomic_DNA"/>
</dbReference>
<dbReference type="PANTHER" id="PTHR43673:SF2">
    <property type="entry name" value="NITROREDUCTASE"/>
    <property type="match status" value="1"/>
</dbReference>
<dbReference type="EC" id="1.-.-.-" evidence="7"/>
<evidence type="ECO:0000256" key="3">
    <source>
        <dbReference type="ARBA" id="ARBA00022630"/>
    </source>
</evidence>
<keyword evidence="3" id="KW-0285">Flavoprotein</keyword>
<organism evidence="7">
    <name type="scientific">bioreactor metagenome</name>
    <dbReference type="NCBI Taxonomy" id="1076179"/>
    <lineage>
        <taxon>unclassified sequences</taxon>
        <taxon>metagenomes</taxon>
        <taxon>ecological metagenomes</taxon>
    </lineage>
</organism>
<dbReference type="GO" id="GO:0016491">
    <property type="term" value="F:oxidoreductase activity"/>
    <property type="evidence" value="ECO:0007669"/>
    <property type="project" value="UniProtKB-KW"/>
</dbReference>
<dbReference type="InterPro" id="IPR000415">
    <property type="entry name" value="Nitroreductase-like"/>
</dbReference>
<proteinExistence type="inferred from homology"/>
<dbReference type="PANTHER" id="PTHR43673">
    <property type="entry name" value="NAD(P)H NITROREDUCTASE YDGI-RELATED"/>
    <property type="match status" value="1"/>
</dbReference>
<dbReference type="CDD" id="cd20609">
    <property type="entry name" value="nitroreductase"/>
    <property type="match status" value="1"/>
</dbReference>
<evidence type="ECO:0000256" key="2">
    <source>
        <dbReference type="ARBA" id="ARBA00007118"/>
    </source>
</evidence>
<dbReference type="AlphaFoldDB" id="A0A645BN25"/>
<dbReference type="Pfam" id="PF00881">
    <property type="entry name" value="Nitroreductase"/>
    <property type="match status" value="1"/>
</dbReference>
<keyword evidence="5 7" id="KW-0560">Oxidoreductase</keyword>
<evidence type="ECO:0000256" key="5">
    <source>
        <dbReference type="ARBA" id="ARBA00023002"/>
    </source>
</evidence>
<accession>A0A645BN25</accession>
<keyword evidence="4" id="KW-0288">FMN</keyword>
<dbReference type="SUPFAM" id="SSF55469">
    <property type="entry name" value="FMN-dependent nitroreductase-like"/>
    <property type="match status" value="1"/>
</dbReference>
<evidence type="ECO:0000259" key="6">
    <source>
        <dbReference type="Pfam" id="PF00881"/>
    </source>
</evidence>
<name>A0A645BN25_9ZZZZ</name>
<reference evidence="7" key="1">
    <citation type="submission" date="2019-08" db="EMBL/GenBank/DDBJ databases">
        <authorList>
            <person name="Kucharzyk K."/>
            <person name="Murdoch R.W."/>
            <person name="Higgins S."/>
            <person name="Loffler F."/>
        </authorList>
    </citation>
    <scope>NUCLEOTIDE SEQUENCE</scope>
</reference>
<protein>
    <submittedName>
        <fullName evidence="7">Malonic semialdehyde reductase RutE</fullName>
        <ecNumber evidence="7">1.-.-.-</ecNumber>
    </submittedName>
</protein>
<evidence type="ECO:0000313" key="7">
    <source>
        <dbReference type="EMBL" id="MPM66637.1"/>
    </source>
</evidence>
<sequence>MDFIDLAKKRYSVRKYKSDPVEKEKLMKILDAGRIAPTGANAQPQRMIVIQEEEGMARLNKCTNVYGAPLALIICADHKSTWKRPFDGKDIADIDVSIVTDHMMLQATELGLGTVWICYFDPEAVRREFNIPEGVEPVNILAIGYAEGDGLSPDRHDKYRKPLDNLVFYETF</sequence>
<evidence type="ECO:0000256" key="4">
    <source>
        <dbReference type="ARBA" id="ARBA00022643"/>
    </source>
</evidence>
<dbReference type="Gene3D" id="3.40.109.10">
    <property type="entry name" value="NADH Oxidase"/>
    <property type="match status" value="1"/>
</dbReference>
<comment type="caution">
    <text evidence="7">The sequence shown here is derived from an EMBL/GenBank/DDBJ whole genome shotgun (WGS) entry which is preliminary data.</text>
</comment>
<gene>
    <name evidence="7" type="primary">rutE_2</name>
    <name evidence="7" type="ORF">SDC9_113547</name>
</gene>
<evidence type="ECO:0000256" key="1">
    <source>
        <dbReference type="ARBA" id="ARBA00001917"/>
    </source>
</evidence>